<reference evidence="2" key="1">
    <citation type="submission" date="2020-06" db="EMBL/GenBank/DDBJ databases">
        <title>Thalassolituus marinus alknpb1M-1, a hydrocarbon-degrading bacterium isolated from the deep-sea overlying water using an in-situ strategy from the South China Sea basin.</title>
        <authorList>
            <person name="Dong C."/>
            <person name="Chen Y."/>
            <person name="Shao Z."/>
        </authorList>
    </citation>
    <scope>NUCLEOTIDE SEQUENCE [LARGE SCALE GENOMIC DNA]</scope>
    <source>
        <strain evidence="2">alknpb1M-1</strain>
    </source>
</reference>
<name>A0ABY6ADH2_9GAMM</name>
<proteinExistence type="predicted"/>
<accession>A0ABY6ADH2</accession>
<evidence type="ECO:0000313" key="2">
    <source>
        <dbReference type="Proteomes" id="UP001065322"/>
    </source>
</evidence>
<sequence length="139" mass="15949">MIYIEDSSFDNQLKLLAYLSSNTELYLVAWLYPESNLKKLLHLDLIRSDLKPVTTYGDGFQPRHSVPMHCTTEMVARLSSLRDVIEKNCDSLALYRQNESSWDFCTIGHEGMSLIADDMLLDDVRKAGFQASLQAPSWW</sequence>
<evidence type="ECO:0000313" key="1">
    <source>
        <dbReference type="EMBL" id="UXD88755.1"/>
    </source>
</evidence>
<dbReference type="EMBL" id="CP054475">
    <property type="protein sequence ID" value="UXD88755.1"/>
    <property type="molecule type" value="Genomic_DNA"/>
</dbReference>
<organism evidence="1 2">
    <name type="scientific">Thalassolituus hydrocarboniclasticus</name>
    <dbReference type="NCBI Taxonomy" id="2742796"/>
    <lineage>
        <taxon>Bacteria</taxon>
        <taxon>Pseudomonadati</taxon>
        <taxon>Pseudomonadota</taxon>
        <taxon>Gammaproteobacteria</taxon>
        <taxon>Oceanospirillales</taxon>
        <taxon>Oceanospirillaceae</taxon>
        <taxon>Thalassolituus</taxon>
    </lineage>
</organism>
<gene>
    <name evidence="1" type="ORF">HUF19_15510</name>
</gene>
<dbReference type="RefSeq" id="WP_260997478.1">
    <property type="nucleotide sequence ID" value="NZ_CP054475.1"/>
</dbReference>
<dbReference type="Proteomes" id="UP001065322">
    <property type="component" value="Chromosome"/>
</dbReference>
<protein>
    <submittedName>
        <fullName evidence="1">Uncharacterized protein</fullName>
    </submittedName>
</protein>
<keyword evidence="2" id="KW-1185">Reference proteome</keyword>